<evidence type="ECO:0000313" key="2">
    <source>
        <dbReference type="Proteomes" id="UP001551482"/>
    </source>
</evidence>
<dbReference type="RefSeq" id="WP_358349889.1">
    <property type="nucleotide sequence ID" value="NZ_JBEZFP010000010.1"/>
</dbReference>
<name>A0ABV3DBC0_9ACTN</name>
<evidence type="ECO:0008006" key="3">
    <source>
        <dbReference type="Google" id="ProtNLM"/>
    </source>
</evidence>
<evidence type="ECO:0000313" key="1">
    <source>
        <dbReference type="EMBL" id="MEU8133052.1"/>
    </source>
</evidence>
<gene>
    <name evidence="1" type="ORF">AB0C36_06045</name>
</gene>
<organism evidence="1 2">
    <name type="scientific">Streptodolium elevatio</name>
    <dbReference type="NCBI Taxonomy" id="3157996"/>
    <lineage>
        <taxon>Bacteria</taxon>
        <taxon>Bacillati</taxon>
        <taxon>Actinomycetota</taxon>
        <taxon>Actinomycetes</taxon>
        <taxon>Kitasatosporales</taxon>
        <taxon>Streptomycetaceae</taxon>
        <taxon>Streptodolium</taxon>
    </lineage>
</organism>
<sequence length="333" mass="35797">MGSDPFGLALPLGLALPGDGPLWLEEVVRRQGGVATVRQLRRGGVRDAERLRKVRAGEWVRVTPAVVLLGEGAPSRWQVAMAAVLHAGGRAVVTGLTALELAGVSNIRYAAQVHVLVSRECGVRSSGRLVYERTKRLPEPLPVRLPPTAPYARAVADACRRLADDARARATVLAAVQHRLCGVGELRREAAYGRGPAAVRMRAIVDEVASGVGSLPEAELRVLVRAAGLPEPLWNPRVYRADGRFLCSPDALWEDEGVVVEVDSVAYHGCDAQQANTAERARAMRAAGLTVVSVLPRQIRDDGPGVVLLVRDTLRAARQRPPAHLGLWVRGTE</sequence>
<accession>A0ABV3DBC0</accession>
<comment type="caution">
    <text evidence="1">The sequence shown here is derived from an EMBL/GenBank/DDBJ whole genome shotgun (WGS) entry which is preliminary data.</text>
</comment>
<reference evidence="1 2" key="1">
    <citation type="submission" date="2024-06" db="EMBL/GenBank/DDBJ databases">
        <title>The Natural Products Discovery Center: Release of the First 8490 Sequenced Strains for Exploring Actinobacteria Biosynthetic Diversity.</title>
        <authorList>
            <person name="Kalkreuter E."/>
            <person name="Kautsar S.A."/>
            <person name="Yang D."/>
            <person name="Bader C.D."/>
            <person name="Teijaro C.N."/>
            <person name="Fluegel L."/>
            <person name="Davis C.M."/>
            <person name="Simpson J.R."/>
            <person name="Lauterbach L."/>
            <person name="Steele A.D."/>
            <person name="Gui C."/>
            <person name="Meng S."/>
            <person name="Li G."/>
            <person name="Viehrig K."/>
            <person name="Ye F."/>
            <person name="Su P."/>
            <person name="Kiefer A.F."/>
            <person name="Nichols A."/>
            <person name="Cepeda A.J."/>
            <person name="Yan W."/>
            <person name="Fan B."/>
            <person name="Jiang Y."/>
            <person name="Adhikari A."/>
            <person name="Zheng C.-J."/>
            <person name="Schuster L."/>
            <person name="Cowan T.M."/>
            <person name="Smanski M.J."/>
            <person name="Chevrette M.G."/>
            <person name="De Carvalho L.P.S."/>
            <person name="Shen B."/>
        </authorList>
    </citation>
    <scope>NUCLEOTIDE SEQUENCE [LARGE SCALE GENOMIC DNA]</scope>
    <source>
        <strain evidence="1 2">NPDC048946</strain>
    </source>
</reference>
<proteinExistence type="predicted"/>
<dbReference type="Proteomes" id="UP001551482">
    <property type="component" value="Unassembled WGS sequence"/>
</dbReference>
<keyword evidence="2" id="KW-1185">Reference proteome</keyword>
<dbReference type="EMBL" id="JBEZFP010000010">
    <property type="protein sequence ID" value="MEU8133052.1"/>
    <property type="molecule type" value="Genomic_DNA"/>
</dbReference>
<protein>
    <recommendedName>
        <fullName evidence="3">DUF559 domain-containing protein</fullName>
    </recommendedName>
</protein>